<sequence>MNKKLKNIPFQFKNEVVNNKTVLTLSGVVGKPYPWEDETDTINEKLIENALSGVDGDINIRLNSPGGDVFEGISICNLLKSLDNHVTIEVTALAASAASIIAMGADKVIMDQGSSMMVHEASTMAWGNKQDIQKTLNALETIDKSLISIYQTKTGLDEKTISDFLTAETWLTAQEAVENGFADEVGNVDIEDEIEPEPEKVVDTEDEKGTKANGGLIGLDGITLVSNEIIAEVAAKVQEKLEDQLKEKKQEEPKPQKNLLKNFLGGIN</sequence>
<evidence type="ECO:0000256" key="7">
    <source>
        <dbReference type="SAM" id="MobiDB-lite"/>
    </source>
</evidence>
<dbReference type="RefSeq" id="WP_090288779.1">
    <property type="nucleotide sequence ID" value="NZ_FNCK01000001.1"/>
</dbReference>
<keyword evidence="3 8" id="KW-0645">Protease</keyword>
<keyword evidence="2" id="KW-0963">Cytoplasm</keyword>
<evidence type="ECO:0000256" key="2">
    <source>
        <dbReference type="ARBA" id="ARBA00022490"/>
    </source>
</evidence>
<dbReference type="GO" id="GO:0004176">
    <property type="term" value="F:ATP-dependent peptidase activity"/>
    <property type="evidence" value="ECO:0007669"/>
    <property type="project" value="InterPro"/>
</dbReference>
<dbReference type="Pfam" id="PF00574">
    <property type="entry name" value="CLP_protease"/>
    <property type="match status" value="1"/>
</dbReference>
<evidence type="ECO:0000256" key="1">
    <source>
        <dbReference type="ARBA" id="ARBA00007039"/>
    </source>
</evidence>
<feature type="compositionally biased region" description="Basic and acidic residues" evidence="7">
    <location>
        <begin position="244"/>
        <end position="255"/>
    </location>
</feature>
<gene>
    <name evidence="8" type="ORF">SAMN05421791_10170</name>
</gene>
<dbReference type="OrthoDB" id="9806592at2"/>
<protein>
    <recommendedName>
        <fullName evidence="6">ATP-dependent Clp protease proteolytic subunit</fullName>
    </recommendedName>
</protein>
<dbReference type="Gene3D" id="3.90.226.10">
    <property type="entry name" value="2-enoyl-CoA Hydratase, Chain A, domain 1"/>
    <property type="match status" value="1"/>
</dbReference>
<dbReference type="Proteomes" id="UP000199708">
    <property type="component" value="Unassembled WGS sequence"/>
</dbReference>
<keyword evidence="4" id="KW-0378">Hydrolase</keyword>
<name>A0A1G7NZK6_9LACT</name>
<organism evidence="8 9">
    <name type="scientific">Facklamia miroungae</name>
    <dbReference type="NCBI Taxonomy" id="120956"/>
    <lineage>
        <taxon>Bacteria</taxon>
        <taxon>Bacillati</taxon>
        <taxon>Bacillota</taxon>
        <taxon>Bacilli</taxon>
        <taxon>Lactobacillales</taxon>
        <taxon>Aerococcaceae</taxon>
        <taxon>Facklamia</taxon>
    </lineage>
</organism>
<dbReference type="PRINTS" id="PR00127">
    <property type="entry name" value="CLPPROTEASEP"/>
</dbReference>
<dbReference type="GO" id="GO:0004252">
    <property type="term" value="F:serine-type endopeptidase activity"/>
    <property type="evidence" value="ECO:0007669"/>
    <property type="project" value="InterPro"/>
</dbReference>
<dbReference type="CDD" id="cd07016">
    <property type="entry name" value="S14_ClpP_1"/>
    <property type="match status" value="1"/>
</dbReference>
<proteinExistence type="inferred from homology"/>
<evidence type="ECO:0000256" key="4">
    <source>
        <dbReference type="ARBA" id="ARBA00022801"/>
    </source>
</evidence>
<dbReference type="GO" id="GO:0006515">
    <property type="term" value="P:protein quality control for misfolded or incompletely synthesized proteins"/>
    <property type="evidence" value="ECO:0007669"/>
    <property type="project" value="TreeGrafter"/>
</dbReference>
<dbReference type="InterPro" id="IPR001907">
    <property type="entry name" value="ClpP"/>
</dbReference>
<dbReference type="STRING" id="120956.SAMN05421791_10170"/>
<evidence type="ECO:0000256" key="6">
    <source>
        <dbReference type="RuleBase" id="RU003567"/>
    </source>
</evidence>
<dbReference type="InterPro" id="IPR029045">
    <property type="entry name" value="ClpP/crotonase-like_dom_sf"/>
</dbReference>
<dbReference type="SUPFAM" id="SSF52096">
    <property type="entry name" value="ClpP/crotonase"/>
    <property type="match status" value="1"/>
</dbReference>
<dbReference type="InterPro" id="IPR023562">
    <property type="entry name" value="ClpP/TepA"/>
</dbReference>
<dbReference type="GO" id="GO:0009368">
    <property type="term" value="C:endopeptidase Clp complex"/>
    <property type="evidence" value="ECO:0007669"/>
    <property type="project" value="TreeGrafter"/>
</dbReference>
<feature type="region of interest" description="Disordered" evidence="7">
    <location>
        <begin position="244"/>
        <end position="268"/>
    </location>
</feature>
<dbReference type="EMBL" id="FNCK01000001">
    <property type="protein sequence ID" value="SDF79482.1"/>
    <property type="molecule type" value="Genomic_DNA"/>
</dbReference>
<dbReference type="PANTHER" id="PTHR10381">
    <property type="entry name" value="ATP-DEPENDENT CLP PROTEASE PROTEOLYTIC SUBUNIT"/>
    <property type="match status" value="1"/>
</dbReference>
<dbReference type="AlphaFoldDB" id="A0A1G7NZK6"/>
<keyword evidence="9" id="KW-1185">Reference proteome</keyword>
<evidence type="ECO:0000313" key="8">
    <source>
        <dbReference type="EMBL" id="SDF79482.1"/>
    </source>
</evidence>
<evidence type="ECO:0000256" key="5">
    <source>
        <dbReference type="ARBA" id="ARBA00022825"/>
    </source>
</evidence>
<dbReference type="NCBIfam" id="NF045542">
    <property type="entry name" value="Clp_rel_HeadMat"/>
    <property type="match status" value="1"/>
</dbReference>
<reference evidence="8 9" key="1">
    <citation type="submission" date="2016-10" db="EMBL/GenBank/DDBJ databases">
        <authorList>
            <person name="de Groot N.N."/>
        </authorList>
    </citation>
    <scope>NUCLEOTIDE SEQUENCE [LARGE SCALE GENOMIC DNA]</scope>
    <source>
        <strain evidence="8 9">ATCC BAA-466</strain>
    </source>
</reference>
<evidence type="ECO:0000313" key="9">
    <source>
        <dbReference type="Proteomes" id="UP000199708"/>
    </source>
</evidence>
<dbReference type="GO" id="GO:0051117">
    <property type="term" value="F:ATPase binding"/>
    <property type="evidence" value="ECO:0007669"/>
    <property type="project" value="TreeGrafter"/>
</dbReference>
<keyword evidence="5" id="KW-0720">Serine protease</keyword>
<dbReference type="PANTHER" id="PTHR10381:SF70">
    <property type="entry name" value="ATP-DEPENDENT CLP PROTEASE PROTEOLYTIC SUBUNIT"/>
    <property type="match status" value="1"/>
</dbReference>
<comment type="similarity">
    <text evidence="1 6">Belongs to the peptidase S14 family.</text>
</comment>
<accession>A0A1G7NZK6</accession>
<evidence type="ECO:0000256" key="3">
    <source>
        <dbReference type="ARBA" id="ARBA00022670"/>
    </source>
</evidence>